<evidence type="ECO:0000313" key="6">
    <source>
        <dbReference type="Proteomes" id="UP000031392"/>
    </source>
</evidence>
<dbReference type="PANTHER" id="PTHR21248">
    <property type="entry name" value="CARDIOLIPIN SYNTHASE"/>
    <property type="match status" value="1"/>
</dbReference>
<feature type="domain" description="PLD phosphodiesterase" evidence="2">
    <location>
        <begin position="127"/>
        <end position="154"/>
    </location>
</feature>
<dbReference type="InterPro" id="IPR001736">
    <property type="entry name" value="PLipase_D/transphosphatidylase"/>
</dbReference>
<dbReference type="PROSITE" id="PS50035">
    <property type="entry name" value="PLD"/>
    <property type="match status" value="2"/>
</dbReference>
<feature type="domain" description="PLD phosphodiesterase" evidence="2">
    <location>
        <begin position="304"/>
        <end position="331"/>
    </location>
</feature>
<dbReference type="EC" id="3.1.-.-" evidence="4"/>
<reference evidence="6" key="2">
    <citation type="submission" date="2014-05" db="EMBL/GenBank/DDBJ databases">
        <title>Complete Genome sequence of Neisseria elongata subsp. glycolytica.</title>
        <authorList>
            <person name="Veyrier F.J."/>
            <person name="Taha M.-K."/>
        </authorList>
    </citation>
    <scope>NUCLEOTIDE SEQUENCE [LARGE SCALE GENOMIC DNA]</scope>
    <source>
        <strain evidence="6">ATCC 29315</strain>
    </source>
</reference>
<dbReference type="SUPFAM" id="SSF56024">
    <property type="entry name" value="Phospholipase D/nuclease"/>
    <property type="match status" value="2"/>
</dbReference>
<evidence type="ECO:0000313" key="3">
    <source>
        <dbReference type="EMBL" id="AJE18067.1"/>
    </source>
</evidence>
<dbReference type="PATRIC" id="fig|546263.7.peg.773"/>
<dbReference type="GO" id="GO:0032049">
    <property type="term" value="P:cardiolipin biosynthetic process"/>
    <property type="evidence" value="ECO:0007669"/>
    <property type="project" value="UniProtKB-ARBA"/>
</dbReference>
<keyword evidence="4" id="KW-0378">Hydrolase</keyword>
<name>D4DQU7_NEIEG</name>
<keyword evidence="1" id="KW-0472">Membrane</keyword>
<dbReference type="CDD" id="cd09110">
    <property type="entry name" value="PLDc_CLS_1"/>
    <property type="match status" value="1"/>
</dbReference>
<dbReference type="Proteomes" id="UP000005536">
    <property type="component" value="Unassembled WGS sequence"/>
</dbReference>
<dbReference type="Proteomes" id="UP000031392">
    <property type="component" value="Chromosome"/>
</dbReference>
<reference evidence="4 5" key="1">
    <citation type="submission" date="2010-02" db="EMBL/GenBank/DDBJ databases">
        <authorList>
            <person name="Weinstock G."/>
            <person name="Sodergren E."/>
            <person name="Clifton S."/>
            <person name="Fulton L."/>
            <person name="Fulton B."/>
            <person name="Courtney L."/>
            <person name="Fronick C."/>
            <person name="Harrison M."/>
            <person name="Strong C."/>
            <person name="Farmer C."/>
            <person name="Delahaunty K."/>
            <person name="Markovic C."/>
            <person name="Hall O."/>
            <person name="Minx P."/>
            <person name="Tomlinson C."/>
            <person name="Mitreva M."/>
            <person name="Nelson J."/>
            <person name="Hou S."/>
            <person name="Wollam A."/>
            <person name="Pepin K.H."/>
            <person name="Johnson M."/>
            <person name="Bhonagiri V."/>
            <person name="Zhang X."/>
            <person name="Suruliraj S."/>
            <person name="Warren W."/>
            <person name="Chinwalla A."/>
            <person name="Mardis E.R."/>
            <person name="Wilson R.K."/>
        </authorList>
    </citation>
    <scope>NUCLEOTIDE SEQUENCE [LARGE SCALE GENOMIC DNA]</scope>
    <source>
        <strain evidence="4 5">ATCC 29315</strain>
    </source>
</reference>
<dbReference type="EMBL" id="ADBF01000042">
    <property type="protein sequence ID" value="EFE49695.1"/>
    <property type="molecule type" value="Genomic_DNA"/>
</dbReference>
<keyword evidence="6" id="KW-1185">Reference proteome</keyword>
<keyword evidence="1" id="KW-1133">Transmembrane helix</keyword>
<dbReference type="HOGENOM" id="CLU_038053_0_1_4"/>
<dbReference type="GO" id="GO:0030572">
    <property type="term" value="F:phosphatidyltransferase activity"/>
    <property type="evidence" value="ECO:0007669"/>
    <property type="project" value="UniProtKB-ARBA"/>
</dbReference>
<dbReference type="SMART" id="SM00155">
    <property type="entry name" value="PLDc"/>
    <property type="match status" value="2"/>
</dbReference>
<feature type="transmembrane region" description="Helical" evidence="1">
    <location>
        <begin position="446"/>
        <end position="465"/>
    </location>
</feature>
<dbReference type="EMBL" id="CP007726">
    <property type="protein sequence ID" value="AJE18067.1"/>
    <property type="molecule type" value="Genomic_DNA"/>
</dbReference>
<evidence type="ECO:0000256" key="1">
    <source>
        <dbReference type="SAM" id="Phobius"/>
    </source>
</evidence>
<keyword evidence="1" id="KW-0812">Transmembrane</keyword>
<dbReference type="STRING" id="546263.NELON_03660"/>
<evidence type="ECO:0000259" key="2">
    <source>
        <dbReference type="PROSITE" id="PS50035"/>
    </source>
</evidence>
<protein>
    <submittedName>
        <fullName evidence="3">Cardiolipin synthetase</fullName>
    </submittedName>
    <submittedName>
        <fullName evidence="4">Phospholipase D domain protein</fullName>
        <ecNumber evidence="4">3.1.-.-</ecNumber>
    </submittedName>
</protein>
<gene>
    <name evidence="4" type="ORF">NEIELOOT_01438</name>
    <name evidence="3" type="ORF">NELON_03660</name>
</gene>
<dbReference type="KEGG" id="nel:NELON_03660"/>
<reference evidence="3 6" key="3">
    <citation type="journal article" date="2015" name="PLoS Genet.">
        <title>Common Cell Shape Evolution of Two Nasopharyngeal Pathogens.</title>
        <authorList>
            <person name="Veyrier F.J."/>
            <person name="Biais N."/>
            <person name="Morales P."/>
            <person name="Belkacem N."/>
            <person name="Guilhen C."/>
            <person name="Ranjeva S."/>
            <person name="Sismeiro O."/>
            <person name="Pehau-Arnaudet G."/>
            <person name="Rocha E.P."/>
            <person name="Werts C."/>
            <person name="Taha M.K."/>
            <person name="Boneca I.G."/>
        </authorList>
    </citation>
    <scope>NUCLEOTIDE SEQUENCE [LARGE SCALE GENOMIC DNA]</scope>
    <source>
        <strain evidence="3 6">ATCC 29315</strain>
    </source>
</reference>
<dbReference type="CDD" id="cd09159">
    <property type="entry name" value="PLDc_ybhO_like_2"/>
    <property type="match status" value="1"/>
</dbReference>
<dbReference type="GO" id="GO:0016787">
    <property type="term" value="F:hydrolase activity"/>
    <property type="evidence" value="ECO:0007669"/>
    <property type="project" value="UniProtKB-KW"/>
</dbReference>
<dbReference type="PANTHER" id="PTHR21248:SF22">
    <property type="entry name" value="PHOSPHOLIPASE D"/>
    <property type="match status" value="1"/>
</dbReference>
<evidence type="ECO:0000313" key="4">
    <source>
        <dbReference type="EMBL" id="EFE49695.1"/>
    </source>
</evidence>
<dbReference type="RefSeq" id="WP_003772060.1">
    <property type="nucleotide sequence ID" value="NZ_CP007726.1"/>
</dbReference>
<sequence>MSRESAVTTNSLIEQLVSRASGAEAGSGNRIEILLDSTENFPAWEAAMLAAEESICIEMYIFADNAFGRRVRDILLEKLSQGVTVVLAYDWLGCLPAHLTGFFRPLREAGAHITAYNPPGFSLGLGMVSRNHRKSIIIDEQTAFVGGLCISSAWEGDPSRGIAPWRDTGLRIDGPAVHDIMAAFADTLASQGKSLPATLKNYERGTLDPCGDIQARVLATTPDNTNTVRLDLNLIGLARDNLWITDAYFMPTRMYTQALINAAAAGVDVRILVPRTSDIKWIGTVSRTQYRQLLDAGVRVFEWDGTMLHAKSALIDGTWARVGSTNLNLSSWYANRELDISIEDSDTVAELEKIFLDDLQHATEVVLDEQSHTQLLRRRARIWKRPYRRGRVNGMVRQALQLAAMLDDQLGKIRPVAPSEAWAQLSIGAAFLLAAVLLWLLPQLVVWPLLFLLAAAGIGAVVQAARRLYRLPKK</sequence>
<organism evidence="4 5">
    <name type="scientific">Neisseria elongata subsp. glycolytica ATCC 29315</name>
    <dbReference type="NCBI Taxonomy" id="546263"/>
    <lineage>
        <taxon>Bacteria</taxon>
        <taxon>Pseudomonadati</taxon>
        <taxon>Pseudomonadota</taxon>
        <taxon>Betaproteobacteria</taxon>
        <taxon>Neisseriales</taxon>
        <taxon>Neisseriaceae</taxon>
        <taxon>Neisseria</taxon>
    </lineage>
</organism>
<proteinExistence type="predicted"/>
<dbReference type="Gene3D" id="3.30.870.10">
    <property type="entry name" value="Endonuclease Chain A"/>
    <property type="match status" value="2"/>
</dbReference>
<accession>D4DQU7</accession>
<dbReference type="InterPro" id="IPR025202">
    <property type="entry name" value="PLD-like_dom"/>
</dbReference>
<dbReference type="AlphaFoldDB" id="D4DQU7"/>
<evidence type="ECO:0000313" key="5">
    <source>
        <dbReference type="Proteomes" id="UP000005536"/>
    </source>
</evidence>
<dbReference type="Pfam" id="PF13091">
    <property type="entry name" value="PLDc_2"/>
    <property type="match status" value="1"/>
</dbReference>